<dbReference type="Pfam" id="PF21010">
    <property type="entry name" value="HA2_C"/>
    <property type="match status" value="1"/>
</dbReference>
<protein>
    <recommendedName>
        <fullName evidence="1">Helicase-associated domain-containing protein</fullName>
    </recommendedName>
</protein>
<dbReference type="STRING" id="542762.A0A4S4DTD6"/>
<dbReference type="Pfam" id="PF04408">
    <property type="entry name" value="WHD_HA2"/>
    <property type="match status" value="1"/>
</dbReference>
<dbReference type="AlphaFoldDB" id="A0A4S4DTD6"/>
<proteinExistence type="predicted"/>
<dbReference type="PANTHER" id="PTHR23077">
    <property type="entry name" value="AAA-FAMILY ATPASE"/>
    <property type="match status" value="1"/>
</dbReference>
<evidence type="ECO:0000313" key="2">
    <source>
        <dbReference type="EMBL" id="THG05736.1"/>
    </source>
</evidence>
<dbReference type="Gene3D" id="3.40.50.300">
    <property type="entry name" value="P-loop containing nucleotide triphosphate hydrolases"/>
    <property type="match status" value="1"/>
</dbReference>
<dbReference type="GO" id="GO:0016887">
    <property type="term" value="F:ATP hydrolysis activity"/>
    <property type="evidence" value="ECO:0007669"/>
    <property type="project" value="TreeGrafter"/>
</dbReference>
<dbReference type="InterPro" id="IPR007502">
    <property type="entry name" value="Helicase-assoc_dom"/>
</dbReference>
<comment type="caution">
    <text evidence="2">The sequence shown here is derived from an EMBL/GenBank/DDBJ whole genome shotgun (WGS) entry which is preliminary data.</text>
</comment>
<sequence length="277" mass="30293">MKAIMLFSYNILQLYTKKLPLDPSVDLRSIAASCNGYVGADLEALCREAAMSAVRKSSDAHEEAGMRSLTMDDWKHARSVVGPSITRGVTVEIPKVSWEDIGGLKNLKKKLQQAVKWPLKHSAAFSRLGVSPVCGILLHGPPGCSKTTLAQASFFSLRVKLVGRGVDSAVLFMNSVGLHSVVVLNLSKGFYNLNRDAVIKSLEILVLLDAITEEYKLSNPVGHQMARLPLKPIHSKALILASQFNCLEKMLVTVAMLSVESIFCAPHEKLEEICIHD</sequence>
<reference evidence="2 3" key="1">
    <citation type="journal article" date="2018" name="Proc. Natl. Acad. Sci. U.S.A.">
        <title>Draft genome sequence of Camellia sinensis var. sinensis provides insights into the evolution of the tea genome and tea quality.</title>
        <authorList>
            <person name="Wei C."/>
            <person name="Yang H."/>
            <person name="Wang S."/>
            <person name="Zhao J."/>
            <person name="Liu C."/>
            <person name="Gao L."/>
            <person name="Xia E."/>
            <person name="Lu Y."/>
            <person name="Tai Y."/>
            <person name="She G."/>
            <person name="Sun J."/>
            <person name="Cao H."/>
            <person name="Tong W."/>
            <person name="Gao Q."/>
            <person name="Li Y."/>
            <person name="Deng W."/>
            <person name="Jiang X."/>
            <person name="Wang W."/>
            <person name="Chen Q."/>
            <person name="Zhang S."/>
            <person name="Li H."/>
            <person name="Wu J."/>
            <person name="Wang P."/>
            <person name="Li P."/>
            <person name="Shi C."/>
            <person name="Zheng F."/>
            <person name="Jian J."/>
            <person name="Huang B."/>
            <person name="Shan D."/>
            <person name="Shi M."/>
            <person name="Fang C."/>
            <person name="Yue Y."/>
            <person name="Li F."/>
            <person name="Li D."/>
            <person name="Wei S."/>
            <person name="Han B."/>
            <person name="Jiang C."/>
            <person name="Yin Y."/>
            <person name="Xia T."/>
            <person name="Zhang Z."/>
            <person name="Bennetzen J.L."/>
            <person name="Zhao S."/>
            <person name="Wan X."/>
        </authorList>
    </citation>
    <scope>NUCLEOTIDE SEQUENCE [LARGE SCALE GENOMIC DNA]</scope>
    <source>
        <strain evidence="3">cv. Shuchazao</strain>
        <tissue evidence="2">Leaf</tissue>
    </source>
</reference>
<dbReference type="EMBL" id="SDRB02010569">
    <property type="protein sequence ID" value="THG05736.1"/>
    <property type="molecule type" value="Genomic_DNA"/>
</dbReference>
<keyword evidence="3" id="KW-1185">Reference proteome</keyword>
<dbReference type="InterPro" id="IPR041569">
    <property type="entry name" value="AAA_lid_3"/>
</dbReference>
<feature type="domain" description="Helicase-associated" evidence="1">
    <location>
        <begin position="200"/>
        <end position="276"/>
    </location>
</feature>
<dbReference type="PANTHER" id="PTHR23077:SF117">
    <property type="entry name" value="AAA+ ATPASE DOMAIN-CONTAINING PROTEIN"/>
    <property type="match status" value="1"/>
</dbReference>
<dbReference type="InterPro" id="IPR050168">
    <property type="entry name" value="AAA_ATPase_domain"/>
</dbReference>
<dbReference type="Gene3D" id="1.20.120.1080">
    <property type="match status" value="1"/>
</dbReference>
<dbReference type="SUPFAM" id="SSF52540">
    <property type="entry name" value="P-loop containing nucleoside triphosphate hydrolases"/>
    <property type="match status" value="2"/>
</dbReference>
<accession>A0A4S4DTD6</accession>
<evidence type="ECO:0000259" key="1">
    <source>
        <dbReference type="SMART" id="SM00847"/>
    </source>
</evidence>
<dbReference type="InterPro" id="IPR027417">
    <property type="entry name" value="P-loop_NTPase"/>
</dbReference>
<dbReference type="Pfam" id="PF17862">
    <property type="entry name" value="AAA_lid_3"/>
    <property type="match status" value="1"/>
</dbReference>
<dbReference type="Proteomes" id="UP000306102">
    <property type="component" value="Unassembled WGS sequence"/>
</dbReference>
<gene>
    <name evidence="2" type="ORF">TEA_004207</name>
</gene>
<dbReference type="SMART" id="SM00847">
    <property type="entry name" value="HA2"/>
    <property type="match status" value="1"/>
</dbReference>
<name>A0A4S4DTD6_CAMSN</name>
<organism evidence="2 3">
    <name type="scientific">Camellia sinensis var. sinensis</name>
    <name type="common">China tea</name>
    <dbReference type="NCBI Taxonomy" id="542762"/>
    <lineage>
        <taxon>Eukaryota</taxon>
        <taxon>Viridiplantae</taxon>
        <taxon>Streptophyta</taxon>
        <taxon>Embryophyta</taxon>
        <taxon>Tracheophyta</taxon>
        <taxon>Spermatophyta</taxon>
        <taxon>Magnoliopsida</taxon>
        <taxon>eudicotyledons</taxon>
        <taxon>Gunneridae</taxon>
        <taxon>Pentapetalae</taxon>
        <taxon>asterids</taxon>
        <taxon>Ericales</taxon>
        <taxon>Theaceae</taxon>
        <taxon>Camellia</taxon>
    </lineage>
</organism>
<evidence type="ECO:0000313" key="3">
    <source>
        <dbReference type="Proteomes" id="UP000306102"/>
    </source>
</evidence>
<dbReference type="InterPro" id="IPR048333">
    <property type="entry name" value="HA2_WH"/>
</dbReference>
<dbReference type="Gene3D" id="1.10.8.60">
    <property type="match status" value="1"/>
</dbReference>